<gene>
    <name evidence="1" type="ORF">PIB30_014794</name>
</gene>
<proteinExistence type="predicted"/>
<protein>
    <submittedName>
        <fullName evidence="1">Uncharacterized protein</fullName>
    </submittedName>
</protein>
<evidence type="ECO:0000313" key="1">
    <source>
        <dbReference type="EMBL" id="MED6217132.1"/>
    </source>
</evidence>
<name>A0ABU6Z5C8_9FABA</name>
<comment type="caution">
    <text evidence="1">The sequence shown here is derived from an EMBL/GenBank/DDBJ whole genome shotgun (WGS) entry which is preliminary data.</text>
</comment>
<keyword evidence="2" id="KW-1185">Reference proteome</keyword>
<reference evidence="1 2" key="1">
    <citation type="journal article" date="2023" name="Plants (Basel)">
        <title>Bridging the Gap: Combining Genomics and Transcriptomics Approaches to Understand Stylosanthes scabra, an Orphan Legume from the Brazilian Caatinga.</title>
        <authorList>
            <person name="Ferreira-Neto J.R.C."/>
            <person name="da Silva M.D."/>
            <person name="Binneck E."/>
            <person name="de Melo N.F."/>
            <person name="da Silva R.H."/>
            <person name="de Melo A.L.T.M."/>
            <person name="Pandolfi V."/>
            <person name="Bustamante F.O."/>
            <person name="Brasileiro-Vidal A.C."/>
            <person name="Benko-Iseppon A.M."/>
        </authorList>
    </citation>
    <scope>NUCLEOTIDE SEQUENCE [LARGE SCALE GENOMIC DNA]</scope>
    <source>
        <tissue evidence="1">Leaves</tissue>
    </source>
</reference>
<evidence type="ECO:0000313" key="2">
    <source>
        <dbReference type="Proteomes" id="UP001341840"/>
    </source>
</evidence>
<organism evidence="1 2">
    <name type="scientific">Stylosanthes scabra</name>
    <dbReference type="NCBI Taxonomy" id="79078"/>
    <lineage>
        <taxon>Eukaryota</taxon>
        <taxon>Viridiplantae</taxon>
        <taxon>Streptophyta</taxon>
        <taxon>Embryophyta</taxon>
        <taxon>Tracheophyta</taxon>
        <taxon>Spermatophyta</taxon>
        <taxon>Magnoliopsida</taxon>
        <taxon>eudicotyledons</taxon>
        <taxon>Gunneridae</taxon>
        <taxon>Pentapetalae</taxon>
        <taxon>rosids</taxon>
        <taxon>fabids</taxon>
        <taxon>Fabales</taxon>
        <taxon>Fabaceae</taxon>
        <taxon>Papilionoideae</taxon>
        <taxon>50 kb inversion clade</taxon>
        <taxon>dalbergioids sensu lato</taxon>
        <taxon>Dalbergieae</taxon>
        <taxon>Pterocarpus clade</taxon>
        <taxon>Stylosanthes</taxon>
    </lineage>
</organism>
<accession>A0ABU6Z5C8</accession>
<dbReference type="EMBL" id="JASCZI010271900">
    <property type="protein sequence ID" value="MED6217132.1"/>
    <property type="molecule type" value="Genomic_DNA"/>
</dbReference>
<dbReference type="Proteomes" id="UP001341840">
    <property type="component" value="Unassembled WGS sequence"/>
</dbReference>
<sequence length="107" mass="11703">MVMVLNRFNPLRRIGLETDQVSVLSDLCHCQTEAYAEARKVLIQGLGVVPLDYVIRATRAGCCPAYLRTKLEGSLPKGYNDHPVPPADAVYYLLALFAGDGIVALLL</sequence>